<feature type="region of interest" description="Disordered" evidence="1">
    <location>
        <begin position="312"/>
        <end position="598"/>
    </location>
</feature>
<evidence type="ECO:0000256" key="1">
    <source>
        <dbReference type="SAM" id="MobiDB-lite"/>
    </source>
</evidence>
<gene>
    <name evidence="4" type="primary">LOC125779252</name>
</gene>
<dbReference type="GeneID" id="125779252"/>
<proteinExistence type="predicted"/>
<feature type="compositionally biased region" description="Low complexity" evidence="1">
    <location>
        <begin position="584"/>
        <end position="598"/>
    </location>
</feature>
<feature type="compositionally biased region" description="Basic and acidic residues" evidence="1">
    <location>
        <begin position="468"/>
        <end position="483"/>
    </location>
</feature>
<dbReference type="InterPro" id="IPR001584">
    <property type="entry name" value="Integrase_cat-core"/>
</dbReference>
<dbReference type="PROSITE" id="PS50994">
    <property type="entry name" value="INTEGRASE"/>
    <property type="match status" value="1"/>
</dbReference>
<evidence type="ECO:0000313" key="3">
    <source>
        <dbReference type="Proteomes" id="UP001652620"/>
    </source>
</evidence>
<dbReference type="InterPro" id="IPR050951">
    <property type="entry name" value="Retrovirus_Pol_polyprotein"/>
</dbReference>
<feature type="compositionally biased region" description="Polar residues" evidence="1">
    <location>
        <begin position="439"/>
        <end position="460"/>
    </location>
</feature>
<dbReference type="InterPro" id="IPR036397">
    <property type="entry name" value="RNaseH_sf"/>
</dbReference>
<dbReference type="InterPro" id="IPR012337">
    <property type="entry name" value="RNaseH-like_sf"/>
</dbReference>
<feature type="domain" description="Integrase catalytic" evidence="2">
    <location>
        <begin position="56"/>
        <end position="226"/>
    </location>
</feature>
<dbReference type="Pfam" id="PF00665">
    <property type="entry name" value="rve"/>
    <property type="match status" value="1"/>
</dbReference>
<dbReference type="PANTHER" id="PTHR37984:SF5">
    <property type="entry name" value="PROTEIN NYNRIN-LIKE"/>
    <property type="match status" value="1"/>
</dbReference>
<sequence length="598" mass="65610">MAGSFGTSPHAIRYPGAPSTRSPERKSRRQHRRRCQQCAEYKIDQRRPAGMMATMQCSRPWEVVTADFVGPLPRSTNGNSCLLVLRDKFSKWVELVPVRNATTASVIKALRERVIYRFSCPDVFLTDNGKQFTGKPLTQFLESHGIQHRFTAIYAPHENPNERTNRVVKTMIAQRAKADHRTWDHQLAEIAFAINTSQHDSTKTSAAEINFGYIPATPKQIRKEGNVPDEEATTVPTLTELWQEVSRNLSTAAKRQKRYYDLRRRPWKPLIGEKVLKRDHPLSSAVNNFAQKLAPKYSGPYIVRKFKSTNTVELVKPPDEPQRPPPFRPPPEARPRVHPNTTALYAISTDNTGSAARTRPRVPRQHLEHSVNASTRSRPATEPAALEALLRQTPLSTNARKLPTTRRAPTPREADREAGAATEPRAAQTPTHPAGQAKAQVTLSAKQSDLPTAASLQLGQRRTAKSTARKEASTAELLAEKVQEAPATTTSACSNDDGASAPAIDKTNVETTPPHPKATPTPTTIRPPTAEISAQPATPEPLAEKVQEAPATTTPACSNDDGASAPAIDKTNVETTPPHPKATPTPTTTRPPTAEISA</sequence>
<feature type="compositionally biased region" description="Low complexity" evidence="1">
    <location>
        <begin position="380"/>
        <end position="390"/>
    </location>
</feature>
<evidence type="ECO:0000313" key="4">
    <source>
        <dbReference type="RefSeq" id="XP_049315850.1"/>
    </source>
</evidence>
<feature type="compositionally biased region" description="Pro residues" evidence="1">
    <location>
        <begin position="323"/>
        <end position="332"/>
    </location>
</feature>
<organism evidence="3 4">
    <name type="scientific">Bactrocera dorsalis</name>
    <name type="common">Oriental fruit fly</name>
    <name type="synonym">Dacus dorsalis</name>
    <dbReference type="NCBI Taxonomy" id="27457"/>
    <lineage>
        <taxon>Eukaryota</taxon>
        <taxon>Metazoa</taxon>
        <taxon>Ecdysozoa</taxon>
        <taxon>Arthropoda</taxon>
        <taxon>Hexapoda</taxon>
        <taxon>Insecta</taxon>
        <taxon>Pterygota</taxon>
        <taxon>Neoptera</taxon>
        <taxon>Endopterygota</taxon>
        <taxon>Diptera</taxon>
        <taxon>Brachycera</taxon>
        <taxon>Muscomorpha</taxon>
        <taxon>Tephritoidea</taxon>
        <taxon>Tephritidae</taxon>
        <taxon>Bactrocera</taxon>
        <taxon>Bactrocera</taxon>
    </lineage>
</organism>
<reference evidence="4" key="1">
    <citation type="submission" date="2025-08" db="UniProtKB">
        <authorList>
            <consortium name="RefSeq"/>
        </authorList>
    </citation>
    <scope>IDENTIFICATION</scope>
    <source>
        <tissue evidence="4">Adult</tissue>
    </source>
</reference>
<keyword evidence="3" id="KW-1185">Reference proteome</keyword>
<dbReference type="Proteomes" id="UP001652620">
    <property type="component" value="Chromosome 6"/>
</dbReference>
<name>A0ABM3K2Z2_BACDO</name>
<dbReference type="RefSeq" id="XP_049315850.1">
    <property type="nucleotide sequence ID" value="XM_049459893.1"/>
</dbReference>
<feature type="compositionally biased region" description="Polar residues" evidence="1">
    <location>
        <begin position="339"/>
        <end position="355"/>
    </location>
</feature>
<evidence type="ECO:0000259" key="2">
    <source>
        <dbReference type="PROSITE" id="PS50994"/>
    </source>
</evidence>
<dbReference type="PANTHER" id="PTHR37984">
    <property type="entry name" value="PROTEIN CBG26694"/>
    <property type="match status" value="1"/>
</dbReference>
<dbReference type="Gene3D" id="3.30.420.10">
    <property type="entry name" value="Ribonuclease H-like superfamily/Ribonuclease H"/>
    <property type="match status" value="1"/>
</dbReference>
<feature type="compositionally biased region" description="Low complexity" evidence="1">
    <location>
        <begin position="520"/>
        <end position="529"/>
    </location>
</feature>
<dbReference type="SUPFAM" id="SSF53098">
    <property type="entry name" value="Ribonuclease H-like"/>
    <property type="match status" value="1"/>
</dbReference>
<protein>
    <submittedName>
        <fullName evidence="4">Proteoglycan 4-like</fullName>
    </submittedName>
</protein>
<accession>A0ABM3K2Z2</accession>
<feature type="region of interest" description="Disordered" evidence="1">
    <location>
        <begin position="1"/>
        <end position="33"/>
    </location>
</feature>